<feature type="transmembrane region" description="Helical" evidence="1">
    <location>
        <begin position="42"/>
        <end position="65"/>
    </location>
</feature>
<gene>
    <name evidence="3" type="ORF">UV33_C0003G0008</name>
</gene>
<accession>A0A0G1AWC8</accession>
<dbReference type="EMBL" id="LCEB01000003">
    <property type="protein sequence ID" value="KKS65440.1"/>
    <property type="molecule type" value="Genomic_DNA"/>
</dbReference>
<dbReference type="InterPro" id="IPR005182">
    <property type="entry name" value="YdbS-like_PH"/>
</dbReference>
<name>A0A0G1AWC8_9BACT</name>
<feature type="transmembrane region" description="Helical" evidence="1">
    <location>
        <begin position="71"/>
        <end position="92"/>
    </location>
</feature>
<sequence>MAKLHYQDSPTEDERKSFARFLAEDEELVLATGLGKLYIRSYFIVALGWPGFIFLGAGLGLSYFLNFNLGYGLLLGLIVASLVAVLKTRLLYHANRYLLTTRRIIIKKGVLTVKMTAVLYDKVTHIEVVQSFFDKLMMHHGTIIINTAGMSKDEIILKYVDYPIEFKNLLERLINREREQFGFRSGPVVTMEGEIVED</sequence>
<keyword evidence="1" id="KW-0812">Transmembrane</keyword>
<evidence type="ECO:0000313" key="4">
    <source>
        <dbReference type="Proteomes" id="UP000034135"/>
    </source>
</evidence>
<proteinExistence type="predicted"/>
<dbReference type="PANTHER" id="PTHR37938:SF1">
    <property type="entry name" value="BLL0215 PROTEIN"/>
    <property type="match status" value="1"/>
</dbReference>
<protein>
    <recommendedName>
        <fullName evidence="2">YdbS-like PH domain-containing protein</fullName>
    </recommendedName>
</protein>
<evidence type="ECO:0000313" key="3">
    <source>
        <dbReference type="EMBL" id="KKS65440.1"/>
    </source>
</evidence>
<dbReference type="PANTHER" id="PTHR37938">
    <property type="entry name" value="BLL0215 PROTEIN"/>
    <property type="match status" value="1"/>
</dbReference>
<dbReference type="Pfam" id="PF03703">
    <property type="entry name" value="bPH_2"/>
    <property type="match status" value="1"/>
</dbReference>
<evidence type="ECO:0000256" key="1">
    <source>
        <dbReference type="SAM" id="Phobius"/>
    </source>
</evidence>
<dbReference type="Proteomes" id="UP000034135">
    <property type="component" value="Unassembled WGS sequence"/>
</dbReference>
<organism evidence="3 4">
    <name type="scientific">Candidatus Daviesbacteria bacterium GW2011_GWA1_42_6</name>
    <dbReference type="NCBI Taxonomy" id="1618420"/>
    <lineage>
        <taxon>Bacteria</taxon>
        <taxon>Candidatus Daviesiibacteriota</taxon>
    </lineage>
</organism>
<keyword evidence="1" id="KW-0472">Membrane</keyword>
<evidence type="ECO:0000259" key="2">
    <source>
        <dbReference type="Pfam" id="PF03703"/>
    </source>
</evidence>
<comment type="caution">
    <text evidence="3">The sequence shown here is derived from an EMBL/GenBank/DDBJ whole genome shotgun (WGS) entry which is preliminary data.</text>
</comment>
<feature type="domain" description="YdbS-like PH" evidence="2">
    <location>
        <begin position="92"/>
        <end position="161"/>
    </location>
</feature>
<dbReference type="AlphaFoldDB" id="A0A0G1AWC8"/>
<keyword evidence="1" id="KW-1133">Transmembrane helix</keyword>
<reference evidence="3 4" key="1">
    <citation type="journal article" date="2015" name="Nature">
        <title>rRNA introns, odd ribosomes, and small enigmatic genomes across a large radiation of phyla.</title>
        <authorList>
            <person name="Brown C.T."/>
            <person name="Hug L.A."/>
            <person name="Thomas B.C."/>
            <person name="Sharon I."/>
            <person name="Castelle C.J."/>
            <person name="Singh A."/>
            <person name="Wilkins M.J."/>
            <person name="Williams K.H."/>
            <person name="Banfield J.F."/>
        </authorList>
    </citation>
    <scope>NUCLEOTIDE SEQUENCE [LARGE SCALE GENOMIC DNA]</scope>
</reference>